<keyword evidence="2" id="KW-1185">Reference proteome</keyword>
<evidence type="ECO:0000313" key="1">
    <source>
        <dbReference type="EMBL" id="KDN18461.1"/>
    </source>
</evidence>
<evidence type="ECO:0000313" key="2">
    <source>
        <dbReference type="Proteomes" id="UP000027345"/>
    </source>
</evidence>
<reference evidence="1 2" key="1">
    <citation type="submission" date="2014-05" db="EMBL/GenBank/DDBJ databases">
        <title>Draft genome sequence of Amycolatopsis rifamycinica DSM 46095.</title>
        <authorList>
            <person name="Lal R."/>
            <person name="Saxena A."/>
            <person name="Kumari R."/>
            <person name="Mukherjee U."/>
            <person name="Singh P."/>
            <person name="Sangwan N."/>
            <person name="Mahato N.K."/>
        </authorList>
    </citation>
    <scope>NUCLEOTIDE SEQUENCE [LARGE SCALE GENOMIC DNA]</scope>
    <source>
        <strain evidence="1 2">DSM 46095</strain>
    </source>
</reference>
<dbReference type="RefSeq" id="WP_152603777.1">
    <property type="nucleotide sequence ID" value="NZ_JMQI01000063.1"/>
</dbReference>
<sequence>MGARRERRLLETAAPMMQPGETPEVIAMAKVGSLRKVLGRHVALAAATAVLSGGTMFSITTQRELYLLLTDRQLLFFEADAYTGGPGKALFGVPRTHVAITEPKRGILVKFELYIHGSDQAMTLSMPPFPPSLRKKGLELTGRLARVQPAVS</sequence>
<dbReference type="Proteomes" id="UP000027345">
    <property type="component" value="Unassembled WGS sequence"/>
</dbReference>
<gene>
    <name evidence="1" type="ORF">DV20_30240</name>
</gene>
<dbReference type="OrthoDB" id="4194661at2"/>
<organism evidence="1 2">
    <name type="scientific">Amycolatopsis rifamycinica</name>
    <dbReference type="NCBI Taxonomy" id="287986"/>
    <lineage>
        <taxon>Bacteria</taxon>
        <taxon>Bacillati</taxon>
        <taxon>Actinomycetota</taxon>
        <taxon>Actinomycetes</taxon>
        <taxon>Pseudonocardiales</taxon>
        <taxon>Pseudonocardiaceae</taxon>
        <taxon>Amycolatopsis</taxon>
    </lineage>
</organism>
<accession>A0A066TTE4</accession>
<proteinExistence type="predicted"/>
<evidence type="ECO:0008006" key="3">
    <source>
        <dbReference type="Google" id="ProtNLM"/>
    </source>
</evidence>
<name>A0A066TTE4_9PSEU</name>
<dbReference type="EMBL" id="JMQI01000063">
    <property type="protein sequence ID" value="KDN18461.1"/>
    <property type="molecule type" value="Genomic_DNA"/>
</dbReference>
<dbReference type="eggNOG" id="ENOG5032E6X">
    <property type="taxonomic scope" value="Bacteria"/>
</dbReference>
<protein>
    <recommendedName>
        <fullName evidence="3">YokE-like PH domain-containing protein</fullName>
    </recommendedName>
</protein>
<dbReference type="AlphaFoldDB" id="A0A066TTE4"/>
<comment type="caution">
    <text evidence="1">The sequence shown here is derived from an EMBL/GenBank/DDBJ whole genome shotgun (WGS) entry which is preliminary data.</text>
</comment>